<evidence type="ECO:0000313" key="1">
    <source>
        <dbReference type="EMBL" id="KKL73429.1"/>
    </source>
</evidence>
<reference evidence="1" key="1">
    <citation type="journal article" date="2015" name="Nature">
        <title>Complex archaea that bridge the gap between prokaryotes and eukaryotes.</title>
        <authorList>
            <person name="Spang A."/>
            <person name="Saw J.H."/>
            <person name="Jorgensen S.L."/>
            <person name="Zaremba-Niedzwiedzka K."/>
            <person name="Martijn J."/>
            <person name="Lind A.E."/>
            <person name="van Eijk R."/>
            <person name="Schleper C."/>
            <person name="Guy L."/>
            <person name="Ettema T.J."/>
        </authorList>
    </citation>
    <scope>NUCLEOTIDE SEQUENCE</scope>
</reference>
<organism evidence="1">
    <name type="scientific">marine sediment metagenome</name>
    <dbReference type="NCBI Taxonomy" id="412755"/>
    <lineage>
        <taxon>unclassified sequences</taxon>
        <taxon>metagenomes</taxon>
        <taxon>ecological metagenomes</taxon>
    </lineage>
</organism>
<comment type="caution">
    <text evidence="1">The sequence shown here is derived from an EMBL/GenBank/DDBJ whole genome shotgun (WGS) entry which is preliminary data.</text>
</comment>
<protein>
    <recommendedName>
        <fullName evidence="2">Thymidylate synthase/dCMP hydroxymethylase domain-containing protein</fullName>
    </recommendedName>
</protein>
<accession>A0A0F9EHI0</accession>
<name>A0A0F9EHI0_9ZZZZ</name>
<feature type="non-terminal residue" evidence="1">
    <location>
        <position position="1"/>
    </location>
</feature>
<sequence>AKDAGMVPGHFSHWIGSLHVFNKDVLGVF</sequence>
<evidence type="ECO:0008006" key="2">
    <source>
        <dbReference type="Google" id="ProtNLM"/>
    </source>
</evidence>
<proteinExistence type="predicted"/>
<dbReference type="EMBL" id="LAZR01024960">
    <property type="protein sequence ID" value="KKL73429.1"/>
    <property type="molecule type" value="Genomic_DNA"/>
</dbReference>
<gene>
    <name evidence="1" type="ORF">LCGC14_2075020</name>
</gene>
<dbReference type="AlphaFoldDB" id="A0A0F9EHI0"/>